<organism evidence="2">
    <name type="scientific">Aceria tosichella</name>
    <name type="common">wheat curl mite</name>
    <dbReference type="NCBI Taxonomy" id="561515"/>
    <lineage>
        <taxon>Eukaryota</taxon>
        <taxon>Metazoa</taxon>
        <taxon>Ecdysozoa</taxon>
        <taxon>Arthropoda</taxon>
        <taxon>Chelicerata</taxon>
        <taxon>Arachnida</taxon>
        <taxon>Acari</taxon>
        <taxon>Acariformes</taxon>
        <taxon>Trombidiformes</taxon>
        <taxon>Prostigmata</taxon>
        <taxon>Eupodina</taxon>
        <taxon>Eriophyoidea</taxon>
        <taxon>Eriophyidae</taxon>
        <taxon>Eriophyinae</taxon>
        <taxon>Aceriini</taxon>
        <taxon>Aceria</taxon>
    </lineage>
</organism>
<proteinExistence type="predicted"/>
<dbReference type="Gene3D" id="1.25.40.990">
    <property type="match status" value="1"/>
</dbReference>
<evidence type="ECO:0000313" key="2">
    <source>
        <dbReference type="EMBL" id="MDE48008.1"/>
    </source>
</evidence>
<dbReference type="PANTHER" id="PTHR12436">
    <property type="entry name" value="80 KDA MCM3-ASSOCIATED PROTEIN"/>
    <property type="match status" value="1"/>
</dbReference>
<dbReference type="GO" id="GO:0005634">
    <property type="term" value="C:nucleus"/>
    <property type="evidence" value="ECO:0007669"/>
    <property type="project" value="TreeGrafter"/>
</dbReference>
<dbReference type="GO" id="GO:0051225">
    <property type="term" value="P:spindle assembly"/>
    <property type="evidence" value="ECO:0007669"/>
    <property type="project" value="TreeGrafter"/>
</dbReference>
<dbReference type="InterPro" id="IPR005062">
    <property type="entry name" value="SAC3/GANP/THP3_conserved"/>
</dbReference>
<dbReference type="Pfam" id="PF03399">
    <property type="entry name" value="SAC3_GANP"/>
    <property type="match status" value="1"/>
</dbReference>
<dbReference type="InterPro" id="IPR045107">
    <property type="entry name" value="SAC3/GANP/THP3"/>
</dbReference>
<name>A0A6G1SC81_9ACAR</name>
<sequence>MGEQQPEPYTDNGYHLDIEQDYETVYKFGWRPDPFGEGTIPVGTCSSMCTYEELEERERQNRLSKFEMIPNTNPPKGDSKLAMKEYKRSAAGREFTVAMNLRPWSVLKRSLRHLLLDICLRDDDWMYISGFVFDRLKAIRQDMIIQRIEGSRCVEILEGSVRFLVYSMFRLTCTTRDYIHDRIDKAKLSPEGMPVSGLDNYEMNVVREMKLTMQCLRDCLHSLIVQYQDYVPDSPNRFIFEAINIIVNLPQLLGHQYISTCLMSKQELRDSNPMFKTIFRMRREHFIGNHYGALKHLPNLREYPLIILAYASIIPLLQINMITRFKKVYSARGSSKTHPDHLCKLICPPWLDSNYDERLIFTVYLAVQLGIFDHESLMIDFSFRNNVIQSKIEQYQLEKLAEQIESDNETRIYALQMIAARNWQFFDETLKVYGVESVLDPSQQQQ</sequence>
<feature type="domain" description="SAC3/GANP/THP3 conserved" evidence="1">
    <location>
        <begin position="48"/>
        <end position="179"/>
    </location>
</feature>
<dbReference type="PANTHER" id="PTHR12436:SF38">
    <property type="entry name" value="SAC3 DOMAIN-CONTAINING PROTEIN 1"/>
    <property type="match status" value="1"/>
</dbReference>
<dbReference type="GO" id="GO:0005813">
    <property type="term" value="C:centrosome"/>
    <property type="evidence" value="ECO:0007669"/>
    <property type="project" value="TreeGrafter"/>
</dbReference>
<dbReference type="AlphaFoldDB" id="A0A6G1SC81"/>
<evidence type="ECO:0000259" key="1">
    <source>
        <dbReference type="Pfam" id="PF03399"/>
    </source>
</evidence>
<reference evidence="2" key="1">
    <citation type="submission" date="2018-10" db="EMBL/GenBank/DDBJ databases">
        <title>Transcriptome assembly of Aceria tosichella (Wheat curl mite) Type 2.</title>
        <authorList>
            <person name="Scully E.D."/>
            <person name="Geib S.M."/>
            <person name="Palmer N.A."/>
            <person name="Gupta A.K."/>
            <person name="Sarath G."/>
            <person name="Tatineni S."/>
        </authorList>
    </citation>
    <scope>NUCLEOTIDE SEQUENCE</scope>
    <source>
        <strain evidence="2">LincolnNE</strain>
    </source>
</reference>
<dbReference type="GO" id="GO:0051298">
    <property type="term" value="P:centrosome duplication"/>
    <property type="evidence" value="ECO:0007669"/>
    <property type="project" value="TreeGrafter"/>
</dbReference>
<dbReference type="EMBL" id="GGYP01003237">
    <property type="protein sequence ID" value="MDE48008.1"/>
    <property type="molecule type" value="Transcribed_RNA"/>
</dbReference>
<dbReference type="GO" id="GO:0005819">
    <property type="term" value="C:spindle"/>
    <property type="evidence" value="ECO:0007669"/>
    <property type="project" value="TreeGrafter"/>
</dbReference>
<accession>A0A6G1SC81</accession>
<gene>
    <name evidence="2" type="primary">SAC3D1</name>
    <name evidence="2" type="ORF">g.6915</name>
</gene>
<protein>
    <submittedName>
        <fullName evidence="2">SAC3 domain-containing protein 1</fullName>
    </submittedName>
</protein>